<dbReference type="Pfam" id="PF00017">
    <property type="entry name" value="SH2"/>
    <property type="match status" value="2"/>
</dbReference>
<feature type="region of interest" description="Disordered" evidence="4">
    <location>
        <begin position="305"/>
        <end position="334"/>
    </location>
</feature>
<evidence type="ECO:0000259" key="6">
    <source>
        <dbReference type="PROSITE" id="PS50002"/>
    </source>
</evidence>
<evidence type="ECO:0000259" key="5">
    <source>
        <dbReference type="PROSITE" id="PS50001"/>
    </source>
</evidence>
<dbReference type="Gene3D" id="2.30.30.40">
    <property type="entry name" value="SH3 Domains"/>
    <property type="match status" value="1"/>
</dbReference>
<dbReference type="GO" id="GO:0005085">
    <property type="term" value="F:guanyl-nucleotide exchange factor activity"/>
    <property type="evidence" value="ECO:0007669"/>
    <property type="project" value="TreeGrafter"/>
</dbReference>
<feature type="domain" description="SH2" evidence="5">
    <location>
        <begin position="1350"/>
        <end position="1427"/>
    </location>
</feature>
<dbReference type="EMBL" id="JAIZAY010000007">
    <property type="protein sequence ID" value="KAJ8038484.1"/>
    <property type="molecule type" value="Genomic_DNA"/>
</dbReference>
<evidence type="ECO:0000313" key="8">
    <source>
        <dbReference type="Proteomes" id="UP001152320"/>
    </source>
</evidence>
<dbReference type="InterPro" id="IPR036860">
    <property type="entry name" value="SH2_dom_sf"/>
</dbReference>
<name>A0A9Q1C5E7_HOLLE</name>
<dbReference type="GO" id="GO:0016477">
    <property type="term" value="P:cell migration"/>
    <property type="evidence" value="ECO:0007669"/>
    <property type="project" value="TreeGrafter"/>
</dbReference>
<organism evidence="7 8">
    <name type="scientific">Holothuria leucospilota</name>
    <name type="common">Black long sea cucumber</name>
    <name type="synonym">Mertensiothuria leucospilota</name>
    <dbReference type="NCBI Taxonomy" id="206669"/>
    <lineage>
        <taxon>Eukaryota</taxon>
        <taxon>Metazoa</taxon>
        <taxon>Echinodermata</taxon>
        <taxon>Eleutherozoa</taxon>
        <taxon>Echinozoa</taxon>
        <taxon>Holothuroidea</taxon>
        <taxon>Aspidochirotacea</taxon>
        <taxon>Aspidochirotida</taxon>
        <taxon>Holothuriidae</taxon>
        <taxon>Holothuria</taxon>
    </lineage>
</organism>
<keyword evidence="1 3" id="KW-0728">SH3 domain</keyword>
<feature type="region of interest" description="Disordered" evidence="4">
    <location>
        <begin position="1317"/>
        <end position="1341"/>
    </location>
</feature>
<feature type="domain" description="SH2" evidence="5">
    <location>
        <begin position="763"/>
        <end position="858"/>
    </location>
</feature>
<dbReference type="SUPFAM" id="SSF55550">
    <property type="entry name" value="SH2 domain"/>
    <property type="match status" value="2"/>
</dbReference>
<dbReference type="GO" id="GO:0005737">
    <property type="term" value="C:cytoplasm"/>
    <property type="evidence" value="ECO:0007669"/>
    <property type="project" value="TreeGrafter"/>
</dbReference>
<comment type="caution">
    <text evidence="7">The sequence shown here is derived from an EMBL/GenBank/DDBJ whole genome shotgun (WGS) entry which is preliminary data.</text>
</comment>
<feature type="region of interest" description="Disordered" evidence="4">
    <location>
        <begin position="1003"/>
        <end position="1025"/>
    </location>
</feature>
<evidence type="ECO:0000256" key="2">
    <source>
        <dbReference type="PROSITE-ProRule" id="PRU00191"/>
    </source>
</evidence>
<gene>
    <name evidence="7" type="ORF">HOLleu_15921</name>
</gene>
<dbReference type="PANTHER" id="PTHR45818">
    <property type="entry name" value="PROTEIN VAV"/>
    <property type="match status" value="1"/>
</dbReference>
<dbReference type="SMART" id="SM00252">
    <property type="entry name" value="SH2"/>
    <property type="match status" value="2"/>
</dbReference>
<dbReference type="InterPro" id="IPR036028">
    <property type="entry name" value="SH3-like_dom_sf"/>
</dbReference>
<dbReference type="Proteomes" id="UP001152320">
    <property type="component" value="Chromosome 7"/>
</dbReference>
<accession>A0A9Q1C5E7</accession>
<reference evidence="7" key="1">
    <citation type="submission" date="2021-10" db="EMBL/GenBank/DDBJ databases">
        <title>Tropical sea cucumber genome reveals ecological adaptation and Cuvierian tubules defense mechanism.</title>
        <authorList>
            <person name="Chen T."/>
        </authorList>
    </citation>
    <scope>NUCLEOTIDE SEQUENCE</scope>
    <source>
        <strain evidence="7">Nanhai2018</strain>
        <tissue evidence="7">Muscle</tissue>
    </source>
</reference>
<dbReference type="SUPFAM" id="SSF50044">
    <property type="entry name" value="SH3-domain"/>
    <property type="match status" value="1"/>
</dbReference>
<dbReference type="InterPro" id="IPR001452">
    <property type="entry name" value="SH3_domain"/>
</dbReference>
<sequence>MDQCYRQTSNPVKEWRIRKCVEFTQMIGRLYSNLTISDHHIMLRFKPDLVQCNYVASDDDLKVTVIRIVCQLIDGHFYNMDISRAVEFFQKIGNDKAVELLTSYKTRLDEEVCLFGGSTILSVIPVDTERASTTDCKENSYPNSVLEGATINMREHLEQHPYRQVTGGASAVLESTFDWRELKMTDGNKTAAGHEERITELKERFEKVEIEEGKNLCSRGNDEGAEESGKEQSAGVVEIPVVFDKKGNVIEGVNGKEEKRVEGLKNDDICKTGGNGRKRQDSVSSEESFVDVRLEWDKLCVDGNDSGKHHETGLTEETLDKGENELRERAPSQRSIEEDFEIVSEEMASLSVNEYGVLISNECSGQEIGETLWKGEASLEGIESSLKSEENKLLLEKGLQAGGTEEGLECCVKQSIDGEIGEKASSDEGKEKENLNEIVSHADEGMRKPLRSNEASVGIEGQEKLGEKDVVEGVRTLNLSAETDGSATAGNCHKLKNTPITFSIPKAEMDYKKCELKLSIAGILKSSQYSTNALNLGQRIWDHLLPSGDHLLLPSIFEGLGFTLEKIDDGPEVTFTIGIRDSRSWYDLVLSVMDGYLERLLTGFMLSGQQEDMTGSNLPLITVRIDKDSFKENEEYFRFRPTDFIPVKAYPRFFIVMLEYIMAWAHSCIEELFGCGTYVLDQLLYKCTATKEEYEEWFIHNHDDQLPEVDDIMPVPVTFEWAMDACCVGCDGRRCELVKSSNCLPRPGQTKYMPTFLFEDFYAYHDKLPINRIEHLLRTKPDGTYMIWNNIQCKGQCFVLSVHFNGVSHHYPITRGTDYRFSVISHKWFPTLDVLLHYYQQEADGLVTTLKYELYNPYWYQRRRRKKAQEKVQGYRKLKNPSLIVKVEYQKEDGPLSDAVRDIWRHRLTIPPKDNVITLFFDNHDVKLQEINECNPFQLEIHVTVSSLDNLQAFQEKISSAVFSKLLPQILLEGANETTTVNVTPNIASFTVARMTWLTSNPKPIAMTPQRKRHSNTENKEKATTKESCTFKRPKMVGTIRGVQRIFSHPVFLNEIDAHDCRDMCALAESLIQEQGTIEAYIPASSWIFNHREDIPFQSVDRVLRTKPNGTYFLWRQMSCIARMNFDIMSVHYNGLTYHYQVTENAHDMSQRYDQYVVFQNEKNPPVVVVVRANPKDNVTLSEAACQCIPCMSFSLEDNILSLFFENHDVKLIGIVMTSKFEFAIQVKVSSQRVLEEFEEKICSGYLDEYLPQILFDGACRNARVKVTRDTMSFTWAKHLFAKRQNNKLSQDSSTKAAGTWSNQDVTEETGSVYKAAGFKNTESTEDKDMETSNSAESSRVLPSYPPESWFFEGINTKQASDILSQLPVGTFLVSDSESEEGKVSYLLSVRGKHAVENGTIIQDTTGVFCIGSKTFESLSMLVDYFRCHSVKEGVISEDVCLTLSFKEALNLRMQKYKYEAYAIARYPYTASTKCKEISLQVGDIVPLTVKHDEDSFSSEISCHMGIMNGQEGFFPADCVEIIAER</sequence>
<evidence type="ECO:0000313" key="7">
    <source>
        <dbReference type="EMBL" id="KAJ8038484.1"/>
    </source>
</evidence>
<keyword evidence="2" id="KW-0727">SH2 domain</keyword>
<feature type="compositionally biased region" description="Basic and acidic residues" evidence="4">
    <location>
        <begin position="1015"/>
        <end position="1025"/>
    </location>
</feature>
<evidence type="ECO:0000256" key="3">
    <source>
        <dbReference type="PROSITE-ProRule" id="PRU00192"/>
    </source>
</evidence>
<dbReference type="Gene3D" id="3.30.505.10">
    <property type="entry name" value="SH2 domain"/>
    <property type="match status" value="2"/>
</dbReference>
<dbReference type="InterPro" id="IPR000980">
    <property type="entry name" value="SH2"/>
</dbReference>
<dbReference type="PROSITE" id="PS50001">
    <property type="entry name" value="SH2"/>
    <property type="match status" value="2"/>
</dbReference>
<feature type="domain" description="SH3" evidence="6">
    <location>
        <begin position="1458"/>
        <end position="1525"/>
    </location>
</feature>
<dbReference type="SMART" id="SM00326">
    <property type="entry name" value="SH3"/>
    <property type="match status" value="1"/>
</dbReference>
<evidence type="ECO:0000256" key="4">
    <source>
        <dbReference type="SAM" id="MobiDB-lite"/>
    </source>
</evidence>
<dbReference type="PROSITE" id="PS50002">
    <property type="entry name" value="SH3"/>
    <property type="match status" value="1"/>
</dbReference>
<evidence type="ECO:0000256" key="1">
    <source>
        <dbReference type="ARBA" id="ARBA00022443"/>
    </source>
</evidence>
<dbReference type="PANTHER" id="PTHR45818:SF3">
    <property type="entry name" value="PROTEIN VAV"/>
    <property type="match status" value="1"/>
</dbReference>
<protein>
    <submittedName>
        <fullName evidence="7">Guanine nucleotide exchange factor VAV3</fullName>
    </submittedName>
</protein>
<proteinExistence type="predicted"/>
<keyword evidence="8" id="KW-1185">Reference proteome</keyword>